<evidence type="ECO:0008006" key="4">
    <source>
        <dbReference type="Google" id="ProtNLM"/>
    </source>
</evidence>
<feature type="region of interest" description="Disordered" evidence="1">
    <location>
        <begin position="191"/>
        <end position="241"/>
    </location>
</feature>
<protein>
    <recommendedName>
        <fullName evidence="4">Flagellar hook-length control protein FliK</fullName>
    </recommendedName>
</protein>
<feature type="compositionally biased region" description="Low complexity" evidence="1">
    <location>
        <begin position="88"/>
        <end position="104"/>
    </location>
</feature>
<keyword evidence="3" id="KW-1185">Reference proteome</keyword>
<feature type="region of interest" description="Disordered" evidence="1">
    <location>
        <begin position="1"/>
        <end position="25"/>
    </location>
</feature>
<feature type="region of interest" description="Disordered" evidence="1">
    <location>
        <begin position="82"/>
        <end position="104"/>
    </location>
</feature>
<feature type="compositionally biased region" description="Low complexity" evidence="1">
    <location>
        <begin position="205"/>
        <end position="217"/>
    </location>
</feature>
<sequence>MINPAAPPTASSPAGTLSGSGGILAAPGNSADPAAFAALLAHGEGAAPASPAPAALPLAAIVTPAADRQDLAALPASAMATGKPLPDPAADPAGNPATHPAAGLPVPVLPLLRAVRLRDAAEATPPAQAEPADDGASTPAPANDPEAAAPALPALVLTLAPPAQAAPDPASTQPGAPAATLLPPAIAAQVLGQPLPGQPQPAQPQPTAALQQQAAVARAEERSLRLPASPAPDPAEGRDQAQAPQFTLASPAAPAASEALRLRPVIDHGAKAALADAVPTAMPMPAPTADSTGAAPAAAGPAMSPAATGPAPTGFGHDFGAVVDRLMAAREAARADSPAQTVALNLRHAEFGEVSVRFEQRADGLSVALASPDPDFARAVQAAAPSAGSADAGQSGSTGPGANGPLAQAGTGSGSGAPAQQGQRGNGTAQAGRFPGPGRDGAGEPATATPPGSARARGIYA</sequence>
<evidence type="ECO:0000313" key="3">
    <source>
        <dbReference type="Proteomes" id="UP001595604"/>
    </source>
</evidence>
<proteinExistence type="predicted"/>
<comment type="caution">
    <text evidence="2">The sequence shown here is derived from an EMBL/GenBank/DDBJ whole genome shotgun (WGS) entry which is preliminary data.</text>
</comment>
<feature type="region of interest" description="Disordered" evidence="1">
    <location>
        <begin position="120"/>
        <end position="147"/>
    </location>
</feature>
<feature type="region of interest" description="Disordered" evidence="1">
    <location>
        <begin position="379"/>
        <end position="461"/>
    </location>
</feature>
<evidence type="ECO:0000256" key="1">
    <source>
        <dbReference type="SAM" id="MobiDB-lite"/>
    </source>
</evidence>
<name>A0ABV7IRQ2_9SPHN</name>
<feature type="region of interest" description="Disordered" evidence="1">
    <location>
        <begin position="283"/>
        <end position="311"/>
    </location>
</feature>
<organism evidence="2 3">
    <name type="scientific">Novosphingobium bradum</name>
    <dbReference type="NCBI Taxonomy" id="1737444"/>
    <lineage>
        <taxon>Bacteria</taxon>
        <taxon>Pseudomonadati</taxon>
        <taxon>Pseudomonadota</taxon>
        <taxon>Alphaproteobacteria</taxon>
        <taxon>Sphingomonadales</taxon>
        <taxon>Sphingomonadaceae</taxon>
        <taxon>Novosphingobium</taxon>
    </lineage>
</organism>
<accession>A0ABV7IRQ2</accession>
<reference evidence="3" key="1">
    <citation type="journal article" date="2019" name="Int. J. Syst. Evol. Microbiol.">
        <title>The Global Catalogue of Microorganisms (GCM) 10K type strain sequencing project: providing services to taxonomists for standard genome sequencing and annotation.</title>
        <authorList>
            <consortium name="The Broad Institute Genomics Platform"/>
            <consortium name="The Broad Institute Genome Sequencing Center for Infectious Disease"/>
            <person name="Wu L."/>
            <person name="Ma J."/>
        </authorList>
    </citation>
    <scope>NUCLEOTIDE SEQUENCE [LARGE SCALE GENOMIC DNA]</scope>
    <source>
        <strain evidence="3">KCTC 42984</strain>
    </source>
</reference>
<dbReference type="RefSeq" id="WP_379510732.1">
    <property type="nucleotide sequence ID" value="NZ_JBHRTQ010000013.1"/>
</dbReference>
<dbReference type="EMBL" id="JBHRTQ010000013">
    <property type="protein sequence ID" value="MFC3175353.1"/>
    <property type="molecule type" value="Genomic_DNA"/>
</dbReference>
<evidence type="ECO:0000313" key="2">
    <source>
        <dbReference type="EMBL" id="MFC3175353.1"/>
    </source>
</evidence>
<feature type="compositionally biased region" description="Low complexity" evidence="1">
    <location>
        <begin position="379"/>
        <end position="395"/>
    </location>
</feature>
<dbReference type="Proteomes" id="UP001595604">
    <property type="component" value="Unassembled WGS sequence"/>
</dbReference>
<gene>
    <name evidence="2" type="ORF">ACFOD9_13920</name>
</gene>